<sequence>MASELGPWLLALFLAMGLEGLWAQVQLLESGGGLQAPGQSVSLSCHGSGYEFKSYGVFWFRQAAGSSPEWMAVIWASSTTNYGSEWKDRITVTRDNSQSKSFLELRDLRPQDSARYFCAVVLTEAGNSAEL</sequence>
<dbReference type="PROSITE" id="PS50835">
    <property type="entry name" value="IG_LIKE"/>
    <property type="match status" value="1"/>
</dbReference>
<evidence type="ECO:0000313" key="6">
    <source>
        <dbReference type="EMBL" id="NXT77594.1"/>
    </source>
</evidence>
<dbReference type="EMBL" id="VZTU01011822">
    <property type="protein sequence ID" value="NXT77594.1"/>
    <property type="molecule type" value="Genomic_DNA"/>
</dbReference>
<evidence type="ECO:0000256" key="1">
    <source>
        <dbReference type="ARBA" id="ARBA00022859"/>
    </source>
</evidence>
<dbReference type="GO" id="GO:0019814">
    <property type="term" value="C:immunoglobulin complex"/>
    <property type="evidence" value="ECO:0007669"/>
    <property type="project" value="UniProtKB-KW"/>
</dbReference>
<dbReference type="Gene3D" id="2.60.40.10">
    <property type="entry name" value="Immunoglobulins"/>
    <property type="match status" value="1"/>
</dbReference>
<keyword evidence="7" id="KW-1185">Reference proteome</keyword>
<feature type="non-terminal residue" evidence="6">
    <location>
        <position position="131"/>
    </location>
</feature>
<feature type="non-terminal residue" evidence="6">
    <location>
        <position position="1"/>
    </location>
</feature>
<evidence type="ECO:0000256" key="4">
    <source>
        <dbReference type="SAM" id="SignalP"/>
    </source>
</evidence>
<dbReference type="InterPro" id="IPR007110">
    <property type="entry name" value="Ig-like_dom"/>
</dbReference>
<dbReference type="GO" id="GO:0002250">
    <property type="term" value="P:adaptive immune response"/>
    <property type="evidence" value="ECO:0007669"/>
    <property type="project" value="UniProtKB-KW"/>
</dbReference>
<gene>
    <name evidence="6" type="primary">Ighv333</name>
    <name evidence="6" type="ORF">ZAPATR_R12529</name>
</gene>
<dbReference type="SUPFAM" id="SSF48726">
    <property type="entry name" value="Immunoglobulin"/>
    <property type="match status" value="1"/>
</dbReference>
<dbReference type="Proteomes" id="UP000557426">
    <property type="component" value="Unassembled WGS sequence"/>
</dbReference>
<evidence type="ECO:0000259" key="5">
    <source>
        <dbReference type="PROSITE" id="PS50835"/>
    </source>
</evidence>
<keyword evidence="2" id="KW-1064">Adaptive immunity</keyword>
<dbReference type="InterPro" id="IPR050199">
    <property type="entry name" value="IgHV"/>
</dbReference>
<dbReference type="InterPro" id="IPR013783">
    <property type="entry name" value="Ig-like_fold"/>
</dbReference>
<dbReference type="Pfam" id="PF07686">
    <property type="entry name" value="V-set"/>
    <property type="match status" value="1"/>
</dbReference>
<accession>A0A7L3F9K5</accession>
<dbReference type="InterPro" id="IPR013106">
    <property type="entry name" value="Ig_V-set"/>
</dbReference>
<dbReference type="SMART" id="SM00406">
    <property type="entry name" value="IGv"/>
    <property type="match status" value="1"/>
</dbReference>
<evidence type="ECO:0000313" key="7">
    <source>
        <dbReference type="Proteomes" id="UP000557426"/>
    </source>
</evidence>
<protein>
    <submittedName>
        <fullName evidence="6">HV333 protein</fullName>
    </submittedName>
</protein>
<reference evidence="6 7" key="1">
    <citation type="submission" date="2019-09" db="EMBL/GenBank/DDBJ databases">
        <title>Bird 10,000 Genomes (B10K) Project - Family phase.</title>
        <authorList>
            <person name="Zhang G."/>
        </authorList>
    </citation>
    <scope>NUCLEOTIDE SEQUENCE [LARGE SCALE GENOMIC DNA]</scope>
    <source>
        <strain evidence="6">B10K-DU-011-47</strain>
        <tissue evidence="6">Mixed tissue sample</tissue>
    </source>
</reference>
<organism evidence="6 7">
    <name type="scientific">Zapornia atra</name>
    <name type="common">Henderson crake</name>
    <dbReference type="NCBI Taxonomy" id="2585822"/>
    <lineage>
        <taxon>Eukaryota</taxon>
        <taxon>Metazoa</taxon>
        <taxon>Chordata</taxon>
        <taxon>Craniata</taxon>
        <taxon>Vertebrata</taxon>
        <taxon>Euteleostomi</taxon>
        <taxon>Archelosauria</taxon>
        <taxon>Archosauria</taxon>
        <taxon>Dinosauria</taxon>
        <taxon>Saurischia</taxon>
        <taxon>Theropoda</taxon>
        <taxon>Coelurosauria</taxon>
        <taxon>Aves</taxon>
        <taxon>Neognathae</taxon>
        <taxon>Neoaves</taxon>
        <taxon>Gruiformes</taxon>
        <taxon>Rallidae</taxon>
        <taxon>Zapornia</taxon>
    </lineage>
</organism>
<evidence type="ECO:0000256" key="2">
    <source>
        <dbReference type="ARBA" id="ARBA00023130"/>
    </source>
</evidence>
<keyword evidence="1" id="KW-0391">Immunity</keyword>
<feature type="domain" description="Ig-like" evidence="5">
    <location>
        <begin position="38"/>
        <end position="131"/>
    </location>
</feature>
<keyword evidence="3" id="KW-1280">Immunoglobulin</keyword>
<proteinExistence type="predicted"/>
<dbReference type="GO" id="GO:0005576">
    <property type="term" value="C:extracellular region"/>
    <property type="evidence" value="ECO:0007669"/>
    <property type="project" value="UniProtKB-ARBA"/>
</dbReference>
<dbReference type="InterPro" id="IPR036179">
    <property type="entry name" value="Ig-like_dom_sf"/>
</dbReference>
<keyword evidence="4" id="KW-0732">Signal</keyword>
<feature type="signal peptide" evidence="4">
    <location>
        <begin position="1"/>
        <end position="23"/>
    </location>
</feature>
<name>A0A7L3F9K5_9GRUI</name>
<comment type="caution">
    <text evidence="6">The sequence shown here is derived from an EMBL/GenBank/DDBJ whole genome shotgun (WGS) entry which is preliminary data.</text>
</comment>
<evidence type="ECO:0000256" key="3">
    <source>
        <dbReference type="ARBA" id="ARBA00043265"/>
    </source>
</evidence>
<dbReference type="AlphaFoldDB" id="A0A7L3F9K5"/>
<feature type="chain" id="PRO_5029887466" evidence="4">
    <location>
        <begin position="24"/>
        <end position="131"/>
    </location>
</feature>
<dbReference type="PANTHER" id="PTHR23266">
    <property type="entry name" value="IMMUNOGLOBULIN HEAVY CHAIN"/>
    <property type="match status" value="1"/>
</dbReference>